<accession>A0ABM8Z0Z6</accession>
<feature type="domain" description="SSD" evidence="8">
    <location>
        <begin position="252"/>
        <end position="383"/>
    </location>
</feature>
<evidence type="ECO:0000256" key="6">
    <source>
        <dbReference type="ARBA" id="ARBA00023136"/>
    </source>
</evidence>
<organism evidence="9 10">
    <name type="scientific">Candidatus Nitrotoga arctica</name>
    <dbReference type="NCBI Taxonomy" id="453162"/>
    <lineage>
        <taxon>Bacteria</taxon>
        <taxon>Pseudomonadati</taxon>
        <taxon>Pseudomonadota</taxon>
        <taxon>Betaproteobacteria</taxon>
        <taxon>Nitrosomonadales</taxon>
        <taxon>Gallionellaceae</taxon>
        <taxon>Candidatus Nitrotoga</taxon>
    </lineage>
</organism>
<evidence type="ECO:0000256" key="2">
    <source>
        <dbReference type="ARBA" id="ARBA00010157"/>
    </source>
</evidence>
<evidence type="ECO:0000313" key="9">
    <source>
        <dbReference type="EMBL" id="CAG9933479.1"/>
    </source>
</evidence>
<evidence type="ECO:0000256" key="3">
    <source>
        <dbReference type="ARBA" id="ARBA00022475"/>
    </source>
</evidence>
<dbReference type="Gene3D" id="2.50.20.10">
    <property type="entry name" value="Lipoprotein localisation LolA/LolB/LppX"/>
    <property type="match status" value="1"/>
</dbReference>
<keyword evidence="5 7" id="KW-1133">Transmembrane helix</keyword>
<feature type="transmembrane region" description="Helical" evidence="7">
    <location>
        <begin position="622"/>
        <end position="640"/>
    </location>
</feature>
<proteinExistence type="inferred from homology"/>
<evidence type="ECO:0000259" key="8">
    <source>
        <dbReference type="PROSITE" id="PS50156"/>
    </source>
</evidence>
<evidence type="ECO:0000313" key="10">
    <source>
        <dbReference type="Proteomes" id="UP000839052"/>
    </source>
</evidence>
<dbReference type="SUPFAM" id="SSF82866">
    <property type="entry name" value="Multidrug efflux transporter AcrB transmembrane domain"/>
    <property type="match status" value="2"/>
</dbReference>
<dbReference type="InterPro" id="IPR050545">
    <property type="entry name" value="Mycobact_MmpL"/>
</dbReference>
<dbReference type="Pfam" id="PF03176">
    <property type="entry name" value="MMPL"/>
    <property type="match status" value="2"/>
</dbReference>
<keyword evidence="10" id="KW-1185">Reference proteome</keyword>
<keyword evidence="4 7" id="KW-0812">Transmembrane</keyword>
<evidence type="ECO:0000256" key="4">
    <source>
        <dbReference type="ARBA" id="ARBA00022692"/>
    </source>
</evidence>
<dbReference type="PANTHER" id="PTHR33406">
    <property type="entry name" value="MEMBRANE PROTEIN MJ1562-RELATED"/>
    <property type="match status" value="1"/>
</dbReference>
<protein>
    <submittedName>
        <fullName evidence="9">RND transporter</fullName>
    </submittedName>
</protein>
<dbReference type="InterPro" id="IPR033399">
    <property type="entry name" value="TP_0789-like"/>
</dbReference>
<sequence length="1055" mass="116993">MINKEVSMQRYIEWIIRYRFVVIALTLVITIAAVIQAKNLKIIIDPNTMLPQSHPYVTTSNQVENIFGSKYIVMIGVTPKEGDIYQPAVLEKIQHMTAAFLQTPGIVKENLLSLSSKRTKNIVGTAEGMEVKQLMPNAPTTVAQLTELRLAVAKNPVYINSIVSTNGKTAAILVEFKDEAGGFRAIMNKVEAIVEQERDPRFEINVGGLPSFLASIETYSERMAFLFPIAILILGLVLFEAFRTKQGLILPLATATLAVAWGVGVMGALGIPMDVFNSATPILILAVATGHAVQMLKRYYEEYFRLRETTGLSLKDANNQAVIASLVRVGPVMIAAGVVASLGFFSLVVFKISTVRTFGIFTGIGVLAALVLEMTFIPALRSILSPPNDAERKREKNRRIWDKATGAMANWVTGPNRRRVYSGVLLLIIVAMIGMDRVVMDNSIKSYFSPDLIFEKDDKALNEHLGGTNTLYLLVEGASDDAIKNPKILQAMEDLQRFLEKQPYVGKTVSLADFIKRMNQAMHGDDPAYFKIPESQELISQYLLLYSMSGGPGDFDSYVDYGYRSANLTVFLKTDSSAYIETLVEKINAFTAVNFDKNVHIGIGGSVPQGAALNEVMVYGKILNILQIAVVVFIISSLIFRSLVAGMLVLLPLVVAVLTNFGLMGWSGIPLNTSTSLISAMAVGIGADYAIYLIYRLREELMMGVDEITAVRNVIATAGQAILFVAIAVSAGYGVLLLSFGFNLHKWLAILVATAMVMSSLSALLLIPALILTFRPNFIFRRIAVKNTPLIASITVLSLTLGLSMQPHNVWAAEPDLTQIMEKNFVVSKVLDSVANATFTLINKTGQERIRKTFGTTKLQEIGNDTMRMTRFLSPPDVKGTVSLLIEHANKDDDIWIYLPALKKVRRLVSNNKKDSFMGTDFTYADVIGYKVGEWNYKLLKEELVDGQPCYVVEALPKNDAIRTSNGYSKRIGWLRKDNLMAVKMEYWDEAGQMLKTSTYTDIQLVDQKRGKWQAMHLEASNIQTGHRTVIKFDNFKANQQVKDEFFTTRYMEKE</sequence>
<name>A0ABM8Z0Z6_9PROT</name>
<evidence type="ECO:0000256" key="7">
    <source>
        <dbReference type="SAM" id="Phobius"/>
    </source>
</evidence>
<dbReference type="Proteomes" id="UP000839052">
    <property type="component" value="Chromosome"/>
</dbReference>
<dbReference type="Pfam" id="PF17131">
    <property type="entry name" value="LolA_like"/>
    <property type="match status" value="1"/>
</dbReference>
<dbReference type="InterPro" id="IPR004869">
    <property type="entry name" value="MMPL_dom"/>
</dbReference>
<evidence type="ECO:0000256" key="5">
    <source>
        <dbReference type="ARBA" id="ARBA00022989"/>
    </source>
</evidence>
<feature type="transmembrane region" description="Helical" evidence="7">
    <location>
        <begin position="420"/>
        <end position="440"/>
    </location>
</feature>
<dbReference type="EMBL" id="OU912926">
    <property type="protein sequence ID" value="CAG9933479.1"/>
    <property type="molecule type" value="Genomic_DNA"/>
</dbReference>
<dbReference type="PROSITE" id="PS50156">
    <property type="entry name" value="SSD"/>
    <property type="match status" value="1"/>
</dbReference>
<dbReference type="CDD" id="cd16329">
    <property type="entry name" value="LolA_like"/>
    <property type="match status" value="1"/>
</dbReference>
<dbReference type="RefSeq" id="WP_239797252.1">
    <property type="nucleotide sequence ID" value="NZ_OU912926.1"/>
</dbReference>
<feature type="transmembrane region" description="Helical" evidence="7">
    <location>
        <begin position="721"/>
        <end position="742"/>
    </location>
</feature>
<comment type="similarity">
    <text evidence="2">Belongs to the resistance-nodulation-cell division (RND) (TC 2.A.6) family. MmpL subfamily.</text>
</comment>
<evidence type="ECO:0000256" key="1">
    <source>
        <dbReference type="ARBA" id="ARBA00004651"/>
    </source>
</evidence>
<feature type="transmembrane region" description="Helical" evidence="7">
    <location>
        <begin position="675"/>
        <end position="695"/>
    </location>
</feature>
<gene>
    <name evidence="9" type="ORF">NTG6680_2230</name>
</gene>
<feature type="transmembrane region" description="Helical" evidence="7">
    <location>
        <begin position="332"/>
        <end position="352"/>
    </location>
</feature>
<keyword evidence="6 7" id="KW-0472">Membrane</keyword>
<feature type="transmembrane region" description="Helical" evidence="7">
    <location>
        <begin position="647"/>
        <end position="669"/>
    </location>
</feature>
<dbReference type="Gene3D" id="1.20.1640.10">
    <property type="entry name" value="Multidrug efflux transporter AcrB transmembrane domain"/>
    <property type="match status" value="2"/>
</dbReference>
<feature type="transmembrane region" description="Helical" evidence="7">
    <location>
        <begin position="249"/>
        <end position="269"/>
    </location>
</feature>
<feature type="transmembrane region" description="Helical" evidence="7">
    <location>
        <begin position="358"/>
        <end position="384"/>
    </location>
</feature>
<reference evidence="9 10" key="1">
    <citation type="submission" date="2021-10" db="EMBL/GenBank/DDBJ databases">
        <authorList>
            <person name="Koch H."/>
        </authorList>
    </citation>
    <scope>NUCLEOTIDE SEQUENCE [LARGE SCALE GENOMIC DNA]</scope>
    <source>
        <strain evidence="9">6680</strain>
    </source>
</reference>
<feature type="transmembrane region" description="Helical" evidence="7">
    <location>
        <begin position="275"/>
        <end position="296"/>
    </location>
</feature>
<dbReference type="PRINTS" id="PR00702">
    <property type="entry name" value="ACRIFLAVINRP"/>
</dbReference>
<feature type="transmembrane region" description="Helical" evidence="7">
    <location>
        <begin position="784"/>
        <end position="805"/>
    </location>
</feature>
<feature type="transmembrane region" description="Helical" evidence="7">
    <location>
        <begin position="748"/>
        <end position="772"/>
    </location>
</feature>
<comment type="subcellular location">
    <subcellularLocation>
        <location evidence="1">Cell membrane</location>
        <topology evidence="1">Multi-pass membrane protein</topology>
    </subcellularLocation>
</comment>
<dbReference type="PANTHER" id="PTHR33406:SF6">
    <property type="entry name" value="MEMBRANE PROTEIN YDGH-RELATED"/>
    <property type="match status" value="1"/>
</dbReference>
<dbReference type="InterPro" id="IPR001036">
    <property type="entry name" value="Acrflvin-R"/>
</dbReference>
<keyword evidence="3" id="KW-1003">Cell membrane</keyword>
<feature type="transmembrane region" description="Helical" evidence="7">
    <location>
        <begin position="223"/>
        <end position="242"/>
    </location>
</feature>
<dbReference type="InterPro" id="IPR000731">
    <property type="entry name" value="SSD"/>
</dbReference>